<feature type="domain" description="Glycosyltransferase subfamily 4-like N-terminal" evidence="2">
    <location>
        <begin position="31"/>
        <end position="226"/>
    </location>
</feature>
<keyword evidence="4" id="KW-1185">Reference proteome</keyword>
<name>A0ABU1IQE4_9BACL</name>
<dbReference type="PANTHER" id="PTHR12526">
    <property type="entry name" value="GLYCOSYLTRANSFERASE"/>
    <property type="match status" value="1"/>
</dbReference>
<feature type="compositionally biased region" description="Low complexity" evidence="1">
    <location>
        <begin position="95"/>
        <end position="106"/>
    </location>
</feature>
<dbReference type="Gene3D" id="3.40.50.2000">
    <property type="entry name" value="Glycogen Phosphorylase B"/>
    <property type="match status" value="2"/>
</dbReference>
<dbReference type="Pfam" id="PF13579">
    <property type="entry name" value="Glyco_trans_4_4"/>
    <property type="match status" value="1"/>
</dbReference>
<dbReference type="InterPro" id="IPR028098">
    <property type="entry name" value="Glyco_trans_4-like_N"/>
</dbReference>
<accession>A0ABU1IQE4</accession>
<dbReference type="EMBL" id="JAVDQG010000007">
    <property type="protein sequence ID" value="MDR6227027.1"/>
    <property type="molecule type" value="Genomic_DNA"/>
</dbReference>
<evidence type="ECO:0000259" key="2">
    <source>
        <dbReference type="Pfam" id="PF13579"/>
    </source>
</evidence>
<evidence type="ECO:0000313" key="3">
    <source>
        <dbReference type="EMBL" id="MDR6227027.1"/>
    </source>
</evidence>
<dbReference type="PANTHER" id="PTHR12526:SF638">
    <property type="entry name" value="SPORE COAT PROTEIN SA"/>
    <property type="match status" value="1"/>
</dbReference>
<dbReference type="SUPFAM" id="SSF53756">
    <property type="entry name" value="UDP-Glycosyltransferase/glycogen phosphorylase"/>
    <property type="match status" value="1"/>
</dbReference>
<sequence>MYRSNPTSANCESAGRTVVMAVRNTCVTDARVMKEAATLTRAGWRVTVLAIHQPGDTVREEERDGVIVRRLTRLIHRLPRRPRRRVSAPRPSSPAPSGRTASAAAPSGRIRGLSTLVRSFLLWLDRRWIDGLFFWEAWRMRPDRFHAHDVNTLAPLFLASRLRRRPLVYDAHEISADREGWSHSRLWHGLEKQLGRRSDGFITTNETRAAYFRKQYGLERVSVVRNVPPLADVTDDGRLHRALGVGRDTSVLLYQGGLQSGRGLSLMLEAFAGVEGAHLAVIGFGRLRPSLEQEAARLGLSDRVTFLGRIPHEELLAYTAGARAGLQLLENTCLNHYTACSNKLHEYLMAEVPVIASDLPEMRRVVEETGAGRLVPPGEMGAVRQAMREMVGNREEWIQMKESARRHKHRYHWGLEEPTLLKLYGMSANRMEAKS</sequence>
<proteinExistence type="predicted"/>
<feature type="region of interest" description="Disordered" evidence="1">
    <location>
        <begin position="81"/>
        <end position="106"/>
    </location>
</feature>
<comment type="caution">
    <text evidence="3">The sequence shown here is derived from an EMBL/GenBank/DDBJ whole genome shotgun (WGS) entry which is preliminary data.</text>
</comment>
<protein>
    <submittedName>
        <fullName evidence="3">Glycosyltransferase involved in cell wall biosynthesis</fullName>
    </submittedName>
</protein>
<evidence type="ECO:0000313" key="4">
    <source>
        <dbReference type="Proteomes" id="UP001185012"/>
    </source>
</evidence>
<dbReference type="CDD" id="cd03794">
    <property type="entry name" value="GT4_WbuB-like"/>
    <property type="match status" value="1"/>
</dbReference>
<evidence type="ECO:0000256" key="1">
    <source>
        <dbReference type="SAM" id="MobiDB-lite"/>
    </source>
</evidence>
<organism evidence="3 4">
    <name type="scientific">Desmospora profundinema</name>
    <dbReference type="NCBI Taxonomy" id="1571184"/>
    <lineage>
        <taxon>Bacteria</taxon>
        <taxon>Bacillati</taxon>
        <taxon>Bacillota</taxon>
        <taxon>Bacilli</taxon>
        <taxon>Bacillales</taxon>
        <taxon>Thermoactinomycetaceae</taxon>
        <taxon>Desmospora</taxon>
    </lineage>
</organism>
<dbReference type="Proteomes" id="UP001185012">
    <property type="component" value="Unassembled WGS sequence"/>
</dbReference>
<dbReference type="Pfam" id="PF13692">
    <property type="entry name" value="Glyco_trans_1_4"/>
    <property type="match status" value="1"/>
</dbReference>
<gene>
    <name evidence="3" type="ORF">JOE21_003039</name>
</gene>
<reference evidence="3 4" key="1">
    <citation type="submission" date="2023-07" db="EMBL/GenBank/DDBJ databases">
        <title>Genomic Encyclopedia of Type Strains, Phase IV (KMG-IV): sequencing the most valuable type-strain genomes for metagenomic binning, comparative biology and taxonomic classification.</title>
        <authorList>
            <person name="Goeker M."/>
        </authorList>
    </citation>
    <scope>NUCLEOTIDE SEQUENCE [LARGE SCALE GENOMIC DNA]</scope>
    <source>
        <strain evidence="3 4">DSM 45903</strain>
    </source>
</reference>
<dbReference type="RefSeq" id="WP_309867743.1">
    <property type="nucleotide sequence ID" value="NZ_JAVDQG010000007.1"/>
</dbReference>